<dbReference type="Pfam" id="PF11951">
    <property type="entry name" value="Fungal_trans_2"/>
    <property type="match status" value="1"/>
</dbReference>
<dbReference type="InterPro" id="IPR001138">
    <property type="entry name" value="Zn2Cys6_DnaBD"/>
</dbReference>
<dbReference type="PANTHER" id="PTHR37534:SF49">
    <property type="entry name" value="LYSINE BIOSYNTHESIS REGULATORY PROTEIN LYS14"/>
    <property type="match status" value="1"/>
</dbReference>
<feature type="domain" description="Zn(2)-C6 fungal-type" evidence="3">
    <location>
        <begin position="22"/>
        <end position="50"/>
    </location>
</feature>
<evidence type="ECO:0000259" key="3">
    <source>
        <dbReference type="PROSITE" id="PS50048"/>
    </source>
</evidence>
<dbReference type="GO" id="GO:0045944">
    <property type="term" value="P:positive regulation of transcription by RNA polymerase II"/>
    <property type="evidence" value="ECO:0007669"/>
    <property type="project" value="TreeGrafter"/>
</dbReference>
<keyword evidence="5" id="KW-1185">Reference proteome</keyword>
<name>A0A5N5CUT4_9PEZI</name>
<evidence type="ECO:0000313" key="5">
    <source>
        <dbReference type="Proteomes" id="UP000325902"/>
    </source>
</evidence>
<dbReference type="Gene3D" id="4.10.240.10">
    <property type="entry name" value="Zn(2)-C6 fungal-type DNA-binding domain"/>
    <property type="match status" value="1"/>
</dbReference>
<dbReference type="OrthoDB" id="3477330at2759"/>
<reference evidence="4 5" key="1">
    <citation type="journal article" date="2019" name="Sci. Rep.">
        <title>A multi-omics analysis of the grapevine pathogen Lasiodiplodia theobromae reveals that temperature affects the expression of virulence- and pathogenicity-related genes.</title>
        <authorList>
            <person name="Felix C."/>
            <person name="Meneses R."/>
            <person name="Goncalves M.F.M."/>
            <person name="Tilleman L."/>
            <person name="Duarte A.S."/>
            <person name="Jorrin-Novo J.V."/>
            <person name="Van de Peer Y."/>
            <person name="Deforce D."/>
            <person name="Van Nieuwerburgh F."/>
            <person name="Esteves A.C."/>
            <person name="Alves A."/>
        </authorList>
    </citation>
    <scope>NUCLEOTIDE SEQUENCE [LARGE SCALE GENOMIC DNA]</scope>
    <source>
        <strain evidence="4 5">LA-SOL3</strain>
    </source>
</reference>
<dbReference type="GO" id="GO:0008270">
    <property type="term" value="F:zinc ion binding"/>
    <property type="evidence" value="ECO:0007669"/>
    <property type="project" value="InterPro"/>
</dbReference>
<dbReference type="AlphaFoldDB" id="A0A5N5CUT4"/>
<dbReference type="GO" id="GO:0000976">
    <property type="term" value="F:transcription cis-regulatory region binding"/>
    <property type="evidence" value="ECO:0007669"/>
    <property type="project" value="TreeGrafter"/>
</dbReference>
<organism evidence="4 5">
    <name type="scientific">Lasiodiplodia theobromae</name>
    <dbReference type="NCBI Taxonomy" id="45133"/>
    <lineage>
        <taxon>Eukaryota</taxon>
        <taxon>Fungi</taxon>
        <taxon>Dikarya</taxon>
        <taxon>Ascomycota</taxon>
        <taxon>Pezizomycotina</taxon>
        <taxon>Dothideomycetes</taxon>
        <taxon>Dothideomycetes incertae sedis</taxon>
        <taxon>Botryosphaeriales</taxon>
        <taxon>Botryosphaeriaceae</taxon>
        <taxon>Lasiodiplodia</taxon>
    </lineage>
</organism>
<proteinExistence type="predicted"/>
<evidence type="ECO:0000256" key="1">
    <source>
        <dbReference type="ARBA" id="ARBA00004123"/>
    </source>
</evidence>
<sequence length="589" mass="66138">MPSSSKSRTARAPKKRTKTFTGCWTCRSRGLKCDGAKPHCERCQRSKRDCEGYGIRLHWMDQDAKAPPQGMQMRRLFDDAARQNPTYSDAFLDDTIESLDELLGPCEVHIQPFGVFSVDDQPDENDGYYSDISSPAASPQSLSSYDSSVVLFSPGDSPINASSPFVPSPESIGMRLVTQLQPYIVSASAEERLLFDHWSSTLSGIFLPTPHPDNPFRNVFIPLAIGSGDVTVAHPGHAALLHSMYAISAFHIAEQDASRKQEHALIAIKHYKTSLAYLRRCVAEPGEQPESVFATIIMMVSIYFVNGNSSNWRVHVKGARDWLLSQAVSFRKGCFAPILYQLFRCLDVFGHWHSDPLSICDADHNPPALQSTITELPDEEESYTAPDVYCLDRYFGLPKPIFNALQSMHRFRRRGDPSSSSSSAPSPLPTESELAAVEAEIELVRGLVAALRPSDGINERLLVHHYMVFYYACRINLAREFRRLPPAAVQDLVGEGLLHLELTYSIEQTVRVCGISWPLFVVACEAEEPELRARVFRMFDKGWQMGIGSIKKASRVVERVWRERDRTGCWEAEERQRIMKSMGMDLLLA</sequence>
<dbReference type="InterPro" id="IPR021858">
    <property type="entry name" value="Fun_TF"/>
</dbReference>
<dbReference type="Proteomes" id="UP000325902">
    <property type="component" value="Unassembled WGS sequence"/>
</dbReference>
<evidence type="ECO:0000256" key="2">
    <source>
        <dbReference type="ARBA" id="ARBA00023242"/>
    </source>
</evidence>
<accession>A0A5N5CUT4</accession>
<dbReference type="PANTHER" id="PTHR37534">
    <property type="entry name" value="TRANSCRIPTIONAL ACTIVATOR PROTEIN UGA3"/>
    <property type="match status" value="1"/>
</dbReference>
<dbReference type="CDD" id="cd00067">
    <property type="entry name" value="GAL4"/>
    <property type="match status" value="1"/>
</dbReference>
<dbReference type="PROSITE" id="PS50048">
    <property type="entry name" value="ZN2_CY6_FUNGAL_2"/>
    <property type="match status" value="1"/>
</dbReference>
<dbReference type="EMBL" id="VCHE01000226">
    <property type="protein sequence ID" value="KAB2569103.1"/>
    <property type="molecule type" value="Genomic_DNA"/>
</dbReference>
<dbReference type="GO" id="GO:0000981">
    <property type="term" value="F:DNA-binding transcription factor activity, RNA polymerase II-specific"/>
    <property type="evidence" value="ECO:0007669"/>
    <property type="project" value="InterPro"/>
</dbReference>
<dbReference type="SMART" id="SM00066">
    <property type="entry name" value="GAL4"/>
    <property type="match status" value="1"/>
</dbReference>
<comment type="caution">
    <text evidence="4">The sequence shown here is derived from an EMBL/GenBank/DDBJ whole genome shotgun (WGS) entry which is preliminary data.</text>
</comment>
<gene>
    <name evidence="4" type="primary">ARG81_0</name>
    <name evidence="4" type="ORF">DBV05_g12220</name>
</gene>
<dbReference type="Pfam" id="PF00172">
    <property type="entry name" value="Zn_clus"/>
    <property type="match status" value="1"/>
</dbReference>
<dbReference type="SUPFAM" id="SSF57701">
    <property type="entry name" value="Zn2/Cys6 DNA-binding domain"/>
    <property type="match status" value="1"/>
</dbReference>
<protein>
    <submittedName>
        <fullName evidence="4">Arginine metabolism regulation protein II</fullName>
    </submittedName>
</protein>
<comment type="subcellular location">
    <subcellularLocation>
        <location evidence="1">Nucleus</location>
    </subcellularLocation>
</comment>
<evidence type="ECO:0000313" key="4">
    <source>
        <dbReference type="EMBL" id="KAB2569103.1"/>
    </source>
</evidence>
<keyword evidence="2" id="KW-0539">Nucleus</keyword>
<dbReference type="GO" id="GO:0005634">
    <property type="term" value="C:nucleus"/>
    <property type="evidence" value="ECO:0007669"/>
    <property type="project" value="UniProtKB-SubCell"/>
</dbReference>
<dbReference type="InterPro" id="IPR036864">
    <property type="entry name" value="Zn2-C6_fun-type_DNA-bd_sf"/>
</dbReference>